<dbReference type="GO" id="GO:0006123">
    <property type="term" value="P:mitochondrial electron transport, cytochrome c to oxygen"/>
    <property type="evidence" value="ECO:0007669"/>
    <property type="project" value="TreeGrafter"/>
</dbReference>
<evidence type="ECO:0000256" key="4">
    <source>
        <dbReference type="ARBA" id="ARBA00004673"/>
    </source>
</evidence>
<evidence type="ECO:0000256" key="6">
    <source>
        <dbReference type="ARBA" id="ARBA00011164"/>
    </source>
</evidence>
<dbReference type="PANTHER" id="PTHR10422:SF18">
    <property type="entry name" value="CYTOCHROME C OXIDASE SUBUNIT 1"/>
    <property type="match status" value="1"/>
</dbReference>
<feature type="transmembrane region" description="Helical" evidence="25">
    <location>
        <begin position="301"/>
        <end position="324"/>
    </location>
</feature>
<feature type="transmembrane region" description="Helical" evidence="25">
    <location>
        <begin position="241"/>
        <end position="257"/>
    </location>
</feature>
<comment type="subunit">
    <text evidence="6">Component of the cytochrome c oxidase (complex IV, CIV), a multisubunit enzyme composed of a catalytic core of 3 subunits and several supernumerary subunits. The complex exists as a monomer or a dimer and forms supercomplexes (SCs) in the inner mitochondrial membrane with ubiquinol-cytochrome c oxidoreductase (cytochrome b-c1 complex, complex III, CIII).</text>
</comment>
<evidence type="ECO:0000256" key="3">
    <source>
        <dbReference type="ARBA" id="ARBA00004448"/>
    </source>
</evidence>
<feature type="transmembrane region" description="Helical" evidence="25">
    <location>
        <begin position="181"/>
        <end position="208"/>
    </location>
</feature>
<dbReference type="GO" id="GO:0020037">
    <property type="term" value="F:heme binding"/>
    <property type="evidence" value="ECO:0007669"/>
    <property type="project" value="InterPro"/>
</dbReference>
<keyword evidence="17 24" id="KW-0249">Electron transport</keyword>
<feature type="transmembrane region" description="Helical" evidence="25">
    <location>
        <begin position="377"/>
        <end position="395"/>
    </location>
</feature>
<dbReference type="GO" id="GO:0015990">
    <property type="term" value="P:electron transport coupled proton transport"/>
    <property type="evidence" value="ECO:0007669"/>
    <property type="project" value="TreeGrafter"/>
</dbReference>
<feature type="transmembrane region" description="Helical" evidence="25">
    <location>
        <begin position="407"/>
        <end position="428"/>
    </location>
</feature>
<dbReference type="AlphaFoldDB" id="A0A344ALP2"/>
<dbReference type="InterPro" id="IPR036927">
    <property type="entry name" value="Cyt_c_oxase-like_su1_sf"/>
</dbReference>
<comment type="function">
    <text evidence="24">Component of the cytochrome c oxidase, the last enzyme in the mitochondrial electron transport chain which drives oxidative phosphorylation. The respiratory chain contains 3 multisubunit complexes succinate dehydrogenase (complex II, CII), ubiquinol-cytochrome c oxidoreductase (cytochrome b-c1 complex, complex III, CIII) and cytochrome c oxidase (complex IV, CIV), that cooperate to transfer electrons derived from NADH and succinate to molecular oxygen, creating an electrochemical gradient over the inner membrane that drives transmembrane transport and the ATP synthase. Cytochrome c oxidase is the component of the respiratory chain that catalyzes the reduction of oxygen to water. Electrons originating from reduced cytochrome c in the intermembrane space (IMS) are transferred via the dinuclear copper A center (CU(A)) of subunit 2 and heme A of subunit 1 to the active site in subunit 1, a binuclear center (BNC) formed by heme A3 and copper B (CU(B)). The BNC reduces molecular oxygen to 2 water molecules using 4 electrons from cytochrome c in the IMS and 4 protons from the mitochondrial matrix.</text>
</comment>
<gene>
    <name evidence="27" type="primary">cox1</name>
</gene>
<dbReference type="GO" id="GO:0004129">
    <property type="term" value="F:cytochrome-c oxidase activity"/>
    <property type="evidence" value="ECO:0007669"/>
    <property type="project" value="UniProtKB-EC"/>
</dbReference>
<evidence type="ECO:0000256" key="13">
    <source>
        <dbReference type="ARBA" id="ARBA00022723"/>
    </source>
</evidence>
<evidence type="ECO:0000256" key="2">
    <source>
        <dbReference type="ARBA" id="ARBA00001971"/>
    </source>
</evidence>
<evidence type="ECO:0000256" key="14">
    <source>
        <dbReference type="ARBA" id="ARBA00022792"/>
    </source>
</evidence>
<comment type="subcellular location">
    <subcellularLocation>
        <location evidence="3 24">Mitochondrion inner membrane</location>
        <topology evidence="3 24">Multi-pass membrane protein</topology>
    </subcellularLocation>
</comment>
<evidence type="ECO:0000256" key="19">
    <source>
        <dbReference type="ARBA" id="ARBA00023004"/>
    </source>
</evidence>
<dbReference type="GO" id="GO:0005743">
    <property type="term" value="C:mitochondrial inner membrane"/>
    <property type="evidence" value="ECO:0007669"/>
    <property type="project" value="UniProtKB-SubCell"/>
</dbReference>
<feature type="transmembrane region" description="Helical" evidence="25">
    <location>
        <begin position="336"/>
        <end position="357"/>
    </location>
</feature>
<feature type="transmembrane region" description="Helical" evidence="25">
    <location>
        <begin position="107"/>
        <end position="127"/>
    </location>
</feature>
<evidence type="ECO:0000256" key="18">
    <source>
        <dbReference type="ARBA" id="ARBA00022989"/>
    </source>
</evidence>
<dbReference type="GO" id="GO:0046872">
    <property type="term" value="F:metal ion binding"/>
    <property type="evidence" value="ECO:0007669"/>
    <property type="project" value="UniProtKB-KW"/>
</dbReference>
<evidence type="ECO:0000256" key="1">
    <source>
        <dbReference type="ARBA" id="ARBA00001935"/>
    </source>
</evidence>
<dbReference type="PRINTS" id="PR01165">
    <property type="entry name" value="CYCOXIDASEI"/>
</dbReference>
<evidence type="ECO:0000256" key="16">
    <source>
        <dbReference type="ARBA" id="ARBA00022967"/>
    </source>
</evidence>
<keyword evidence="11 24" id="KW-0679">Respiratory chain</keyword>
<evidence type="ECO:0000256" key="17">
    <source>
        <dbReference type="ARBA" id="ARBA00022982"/>
    </source>
</evidence>
<dbReference type="InterPro" id="IPR023615">
    <property type="entry name" value="Cyt_c_Oxase_su1_BS"/>
</dbReference>
<evidence type="ECO:0000256" key="24">
    <source>
        <dbReference type="RuleBase" id="RU000369"/>
    </source>
</evidence>
<dbReference type="InterPro" id="IPR033944">
    <property type="entry name" value="Cyt_c_oxase_su1_dom"/>
</dbReference>
<comment type="cofactor">
    <cofactor evidence="1">
        <name>Cu cation</name>
        <dbReference type="ChEBI" id="CHEBI:23378"/>
    </cofactor>
</comment>
<reference evidence="27" key="1">
    <citation type="journal article" date="2018" name="J. Hered.">
        <title>One hundred mitochondrial genomes of cicadas.</title>
        <authorList>
            <person name="Lukasik P."/>
            <person name="Chong R.A."/>
            <person name="Nazario K."/>
            <person name="Matsuura Y."/>
            <person name="Bublitz D."/>
            <person name="Campbell M.A."/>
            <person name="Meyer M."/>
            <person name="Van Leuven J.T."/>
            <person name="Pessacq P."/>
            <person name="Veloso C."/>
            <person name="Simon C."/>
            <person name="McCutcheon J.P."/>
        </authorList>
    </citation>
    <scope>NUCLEOTIDE SEQUENCE</scope>
    <source>
        <strain evidence="27">MEIKUR</strain>
        <tissue evidence="27">Bacteriome and fat body</tissue>
    </source>
</reference>
<keyword evidence="19 24" id="KW-0408">Iron</keyword>
<protein>
    <recommendedName>
        <fullName evidence="8 24">Cytochrome c oxidase subunit 1</fullName>
        <ecNumber evidence="7 24">7.1.1.9</ecNumber>
    </recommendedName>
</protein>
<keyword evidence="16" id="KW-1278">Translocase</keyword>
<feature type="domain" description="Cytochrome oxidase subunit I profile" evidence="26">
    <location>
        <begin position="1"/>
        <end position="510"/>
    </location>
</feature>
<evidence type="ECO:0000256" key="12">
    <source>
        <dbReference type="ARBA" id="ARBA00022692"/>
    </source>
</evidence>
<name>A0A344ALP2_9HEMI</name>
<dbReference type="EMBL" id="MG737725">
    <property type="protein sequence ID" value="AWV83290.1"/>
    <property type="molecule type" value="Genomic_DNA"/>
</dbReference>
<sequence>MNKWFFSTNHKDIGTMYFIFGIWSGMIGTSLSMLIRIELGTPGSFIGNDQIYNVIVTAHAFIMIFFMVMPIMIGGFGNWLVPLMIGAPDMAFPRLNNMSFWLLPPSLILLLVGSMVDSGAGTGWTVYPPLSSIISHSGACVDLTIFSLHLAGASSILGAVNFISTIFNMRTTGMFLDRTPLFVWAVLITAFLLLLSLPVLAGAITMLLTDRNLNTSFFDPAGGGDPILYQHLFWFFGHPEVYILILPGFGLISHIITQESGKIESFGSLGMIYAMMSIGILGFVVWAHHMFTIGMDVDTRAYFTSATMIIAVPTGIKVFSWLATLNGSFMKISSSILWALGFVFLFTIGGMTGVILANSSIDIVLHDTYYVVAHFHYVLSMGAVFAILGSFIHWYSLMTGLSLNPTWLKIQFFIMFIGVNMTFFPQHFLGLSGMPRRYSDYPDAYLSWNILSSLGSTVSLIGILLLIFIVWESFISMRTVLFSKNMLSSIEWFQKFPPSEHSYSELPMMVN</sequence>
<dbReference type="UniPathway" id="UPA00705"/>
<dbReference type="CDD" id="cd01663">
    <property type="entry name" value="Cyt_c_Oxidase_I"/>
    <property type="match status" value="1"/>
</dbReference>
<feature type="transmembrane region" description="Helical" evidence="25">
    <location>
        <begin position="269"/>
        <end position="289"/>
    </location>
</feature>
<dbReference type="PANTHER" id="PTHR10422">
    <property type="entry name" value="CYTOCHROME C OXIDASE SUBUNIT 1"/>
    <property type="match status" value="1"/>
</dbReference>
<evidence type="ECO:0000256" key="5">
    <source>
        <dbReference type="ARBA" id="ARBA00009578"/>
    </source>
</evidence>
<feature type="transmembrane region" description="Helical" evidence="25">
    <location>
        <begin position="16"/>
        <end position="39"/>
    </location>
</feature>
<dbReference type="PROSITE" id="PS00077">
    <property type="entry name" value="COX1_CUB"/>
    <property type="match status" value="1"/>
</dbReference>
<dbReference type="InterPro" id="IPR000883">
    <property type="entry name" value="Cyt_C_Oxase_1"/>
</dbReference>
<comment type="catalytic activity">
    <reaction evidence="23">
        <text>4 Fe(II)-[cytochrome c] + O2 + 8 H(+)(in) = 4 Fe(III)-[cytochrome c] + 2 H2O + 4 H(+)(out)</text>
        <dbReference type="Rhea" id="RHEA:11436"/>
        <dbReference type="Rhea" id="RHEA-COMP:10350"/>
        <dbReference type="Rhea" id="RHEA-COMP:14399"/>
        <dbReference type="ChEBI" id="CHEBI:15377"/>
        <dbReference type="ChEBI" id="CHEBI:15378"/>
        <dbReference type="ChEBI" id="CHEBI:15379"/>
        <dbReference type="ChEBI" id="CHEBI:29033"/>
        <dbReference type="ChEBI" id="CHEBI:29034"/>
        <dbReference type="EC" id="7.1.1.9"/>
    </reaction>
    <physiologicalReaction direction="left-to-right" evidence="23">
        <dbReference type="Rhea" id="RHEA:11437"/>
    </physiologicalReaction>
</comment>
<keyword evidence="12 24" id="KW-0812">Transmembrane</keyword>
<evidence type="ECO:0000256" key="8">
    <source>
        <dbReference type="ARBA" id="ARBA00015947"/>
    </source>
</evidence>
<reference evidence="27" key="2">
    <citation type="journal article" date="2018" name="Proc. Natl. Acad. Sci. U.S.A.">
        <title>Recurrent symbiont recruitment from fungal parasites in cicadas.</title>
        <authorList>
            <person name="Yu M."/>
            <person name="Moriyama M."/>
            <person name="Lukasik P."/>
            <person name="Vanderpool D."/>
            <person name="Tanahashi M."/>
            <person name="Meng X.-Y."/>
            <person name="McCutcheon J.P."/>
            <person name="Fukatsu T."/>
        </authorList>
    </citation>
    <scope>NUCLEOTIDE SEQUENCE</scope>
    <source>
        <strain evidence="27">MEIKUR</strain>
        <tissue evidence="27">Bacteriome and fat body</tissue>
    </source>
</reference>
<keyword evidence="18 25" id="KW-1133">Transmembrane helix</keyword>
<keyword evidence="15" id="KW-0460">Magnesium</keyword>
<feature type="transmembrane region" description="Helical" evidence="25">
    <location>
        <begin position="448"/>
        <end position="471"/>
    </location>
</feature>
<keyword evidence="10 24" id="KW-0349">Heme</keyword>
<keyword evidence="20 24" id="KW-0186">Copper</keyword>
<organism evidence="27">
    <name type="scientific">Meimuna kuroiwae</name>
    <dbReference type="NCBI Taxonomy" id="2170269"/>
    <lineage>
        <taxon>Eukaryota</taxon>
        <taxon>Metazoa</taxon>
        <taxon>Ecdysozoa</taxon>
        <taxon>Arthropoda</taxon>
        <taxon>Hexapoda</taxon>
        <taxon>Insecta</taxon>
        <taxon>Pterygota</taxon>
        <taxon>Neoptera</taxon>
        <taxon>Paraneoptera</taxon>
        <taxon>Hemiptera</taxon>
        <taxon>Auchenorrhyncha</taxon>
        <taxon>Cicadoidea</taxon>
        <taxon>Cicadidae</taxon>
        <taxon>Cicadinae</taxon>
        <taxon>Dundubiini</taxon>
        <taxon>Meimuna</taxon>
    </lineage>
</organism>
<evidence type="ECO:0000256" key="21">
    <source>
        <dbReference type="ARBA" id="ARBA00023128"/>
    </source>
</evidence>
<evidence type="ECO:0000256" key="7">
    <source>
        <dbReference type="ARBA" id="ARBA00012949"/>
    </source>
</evidence>
<dbReference type="FunFam" id="1.20.210.10:FF:000001">
    <property type="entry name" value="Cytochrome c oxidase subunit 1"/>
    <property type="match status" value="1"/>
</dbReference>
<proteinExistence type="inferred from homology"/>
<comment type="cofactor">
    <cofactor evidence="2">
        <name>heme</name>
        <dbReference type="ChEBI" id="CHEBI:30413"/>
    </cofactor>
</comment>
<feature type="transmembrane region" description="Helical" evidence="25">
    <location>
        <begin position="147"/>
        <end position="169"/>
    </location>
</feature>
<dbReference type="EC" id="7.1.1.9" evidence="7 24"/>
<evidence type="ECO:0000256" key="25">
    <source>
        <dbReference type="SAM" id="Phobius"/>
    </source>
</evidence>
<keyword evidence="22 24" id="KW-0472">Membrane</keyword>
<evidence type="ECO:0000256" key="11">
    <source>
        <dbReference type="ARBA" id="ARBA00022660"/>
    </source>
</evidence>
<dbReference type="SUPFAM" id="SSF81442">
    <property type="entry name" value="Cytochrome c oxidase subunit I-like"/>
    <property type="match status" value="1"/>
</dbReference>
<evidence type="ECO:0000256" key="10">
    <source>
        <dbReference type="ARBA" id="ARBA00022617"/>
    </source>
</evidence>
<comment type="pathway">
    <text evidence="4 24">Energy metabolism; oxidative phosphorylation.</text>
</comment>
<keyword evidence="21 24" id="KW-0496">Mitochondrion</keyword>
<dbReference type="GO" id="GO:0045277">
    <property type="term" value="C:respiratory chain complex IV"/>
    <property type="evidence" value="ECO:0007669"/>
    <property type="project" value="InterPro"/>
</dbReference>
<comment type="similarity">
    <text evidence="5 24">Belongs to the heme-copper respiratory oxidase family.</text>
</comment>
<keyword evidence="14 24" id="KW-0999">Mitochondrion inner membrane</keyword>
<evidence type="ECO:0000256" key="20">
    <source>
        <dbReference type="ARBA" id="ARBA00023008"/>
    </source>
</evidence>
<evidence type="ECO:0000256" key="15">
    <source>
        <dbReference type="ARBA" id="ARBA00022842"/>
    </source>
</evidence>
<keyword evidence="13 24" id="KW-0479">Metal-binding</keyword>
<keyword evidence="9 24" id="KW-0813">Transport</keyword>
<evidence type="ECO:0000313" key="27">
    <source>
        <dbReference type="EMBL" id="AWV83290.1"/>
    </source>
</evidence>
<dbReference type="InterPro" id="IPR023616">
    <property type="entry name" value="Cyt_c_oxase-like_su1_dom"/>
</dbReference>
<evidence type="ECO:0000259" key="26">
    <source>
        <dbReference type="PROSITE" id="PS50855"/>
    </source>
</evidence>
<dbReference type="Gene3D" id="1.20.210.10">
    <property type="entry name" value="Cytochrome c oxidase-like, subunit I domain"/>
    <property type="match status" value="1"/>
</dbReference>
<accession>A0A344ALP2</accession>
<evidence type="ECO:0000256" key="23">
    <source>
        <dbReference type="ARBA" id="ARBA00049512"/>
    </source>
</evidence>
<dbReference type="PROSITE" id="PS50855">
    <property type="entry name" value="COX1"/>
    <property type="match status" value="1"/>
</dbReference>
<evidence type="ECO:0000256" key="9">
    <source>
        <dbReference type="ARBA" id="ARBA00022448"/>
    </source>
</evidence>
<geneLocation type="mitochondrion" evidence="27"/>
<evidence type="ECO:0000256" key="22">
    <source>
        <dbReference type="ARBA" id="ARBA00023136"/>
    </source>
</evidence>
<dbReference type="Pfam" id="PF00115">
    <property type="entry name" value="COX1"/>
    <property type="match status" value="1"/>
</dbReference>
<feature type="transmembrane region" description="Helical" evidence="25">
    <location>
        <begin position="51"/>
        <end position="73"/>
    </location>
</feature>